<evidence type="ECO:0000256" key="1">
    <source>
        <dbReference type="ARBA" id="ARBA00006739"/>
    </source>
</evidence>
<proteinExistence type="inferred from homology"/>
<accession>A0A1H0VF50</accession>
<dbReference type="GO" id="GO:0016757">
    <property type="term" value="F:glycosyltransferase activity"/>
    <property type="evidence" value="ECO:0007669"/>
    <property type="project" value="UniProtKB-KW"/>
</dbReference>
<evidence type="ECO:0000256" key="3">
    <source>
        <dbReference type="ARBA" id="ARBA00022679"/>
    </source>
</evidence>
<dbReference type="Proteomes" id="UP000199159">
    <property type="component" value="Unassembled WGS sequence"/>
</dbReference>
<protein>
    <submittedName>
        <fullName evidence="5">Glycosyltransferase involved in cell wall bisynthesis</fullName>
    </submittedName>
</protein>
<evidence type="ECO:0000259" key="4">
    <source>
        <dbReference type="Pfam" id="PF00535"/>
    </source>
</evidence>
<keyword evidence="3 5" id="KW-0808">Transferase</keyword>
<dbReference type="AlphaFoldDB" id="A0A1H0VF50"/>
<dbReference type="RefSeq" id="WP_090855363.1">
    <property type="nucleotide sequence ID" value="NZ_FNJU01000006.1"/>
</dbReference>
<dbReference type="SUPFAM" id="SSF53448">
    <property type="entry name" value="Nucleotide-diphospho-sugar transferases"/>
    <property type="match status" value="1"/>
</dbReference>
<keyword evidence="2" id="KW-0328">Glycosyltransferase</keyword>
<dbReference type="OrthoDB" id="396512at2"/>
<dbReference type="InterPro" id="IPR001173">
    <property type="entry name" value="Glyco_trans_2-like"/>
</dbReference>
<keyword evidence="6" id="KW-1185">Reference proteome</keyword>
<dbReference type="CDD" id="cd00761">
    <property type="entry name" value="Glyco_tranf_GTA_type"/>
    <property type="match status" value="1"/>
</dbReference>
<comment type="similarity">
    <text evidence="1">Belongs to the glycosyltransferase 2 family.</text>
</comment>
<evidence type="ECO:0000256" key="2">
    <source>
        <dbReference type="ARBA" id="ARBA00022676"/>
    </source>
</evidence>
<reference evidence="6" key="1">
    <citation type="submission" date="2016-10" db="EMBL/GenBank/DDBJ databases">
        <authorList>
            <person name="Varghese N."/>
            <person name="Submissions S."/>
        </authorList>
    </citation>
    <scope>NUCLEOTIDE SEQUENCE [LARGE SCALE GENOMIC DNA]</scope>
    <source>
        <strain evidence="6">IBRC-M10078</strain>
    </source>
</reference>
<sequence length="343" mass="40487">MNIKVSVIVPVFNAEEYLTECINSLLNQTLQDCEFIFINDGSTDKSKFIIENYRALDSRIKLINQENQGVSTARNNGLRYAYGEYIGFVDADDFIEKEMYEVLYYSAKLSNCDMVFSNFKGETEGRKVVTRYQFPSNIILNKTFIQQDLLPYFLKEDNLNTVCTKIYKSKIVQLNNVTFPNNIELGEDGMFNMHFLSGAKTVKYIDYIGYHYREVKGSATRNISEKDYFKRAIDVYNIKYPEDYYFHIDKEIINKLKSIKLIKSVISYIHLYFNSFKELSFNQRYSYIKKMIRHENVRNALPIFYGEFHASLGRYEKFILEMINKKFVLGLYFATTYSRLRSK</sequence>
<dbReference type="STRING" id="930152.SAMN05216565_106236"/>
<dbReference type="Gene3D" id="3.90.550.10">
    <property type="entry name" value="Spore Coat Polysaccharide Biosynthesis Protein SpsA, Chain A"/>
    <property type="match status" value="1"/>
</dbReference>
<dbReference type="PANTHER" id="PTHR22916:SF51">
    <property type="entry name" value="GLYCOSYLTRANSFERASE EPSH-RELATED"/>
    <property type="match status" value="1"/>
</dbReference>
<dbReference type="Pfam" id="PF00535">
    <property type="entry name" value="Glycos_transf_2"/>
    <property type="match status" value="1"/>
</dbReference>
<organism evidence="5 6">
    <name type="scientific">Litchfieldia salsa</name>
    <dbReference type="NCBI Taxonomy" id="930152"/>
    <lineage>
        <taxon>Bacteria</taxon>
        <taxon>Bacillati</taxon>
        <taxon>Bacillota</taxon>
        <taxon>Bacilli</taxon>
        <taxon>Bacillales</taxon>
        <taxon>Bacillaceae</taxon>
        <taxon>Litchfieldia</taxon>
    </lineage>
</organism>
<evidence type="ECO:0000313" key="5">
    <source>
        <dbReference type="EMBL" id="SDP76838.1"/>
    </source>
</evidence>
<dbReference type="EMBL" id="FNJU01000006">
    <property type="protein sequence ID" value="SDP76838.1"/>
    <property type="molecule type" value="Genomic_DNA"/>
</dbReference>
<name>A0A1H0VF50_9BACI</name>
<evidence type="ECO:0000313" key="6">
    <source>
        <dbReference type="Proteomes" id="UP000199159"/>
    </source>
</evidence>
<gene>
    <name evidence="5" type="ORF">SAMN05216565_106236</name>
</gene>
<feature type="domain" description="Glycosyltransferase 2-like" evidence="4">
    <location>
        <begin position="6"/>
        <end position="140"/>
    </location>
</feature>
<dbReference type="PANTHER" id="PTHR22916">
    <property type="entry name" value="GLYCOSYLTRANSFERASE"/>
    <property type="match status" value="1"/>
</dbReference>
<dbReference type="InterPro" id="IPR029044">
    <property type="entry name" value="Nucleotide-diphossugar_trans"/>
</dbReference>